<protein>
    <submittedName>
        <fullName evidence="2">Uncharacterized protein</fullName>
    </submittedName>
</protein>
<dbReference type="RefSeq" id="WP_060671707.1">
    <property type="nucleotide sequence ID" value="NZ_LIXZ01000004.1"/>
</dbReference>
<reference evidence="2 3" key="1">
    <citation type="submission" date="2015-08" db="EMBL/GenBank/DDBJ databases">
        <title>Draft Genome Sequence of Bacillus vietnamensis UCD-SED5.</title>
        <authorList>
            <person name="Lee R.D."/>
            <person name="Jospin G."/>
            <person name="Lang J.M."/>
            <person name="Coil D.A."/>
            <person name="Eisen J.A."/>
        </authorList>
    </citation>
    <scope>NUCLEOTIDE SEQUENCE [LARGE SCALE GENOMIC DNA]</scope>
    <source>
        <strain evidence="2 3">UCD-SED5</strain>
    </source>
</reference>
<dbReference type="OrthoDB" id="2973146at2"/>
<proteinExistence type="predicted"/>
<dbReference type="NCBIfam" id="NF040877">
    <property type="entry name" value="SE1832_fam"/>
    <property type="match status" value="1"/>
</dbReference>
<keyword evidence="1" id="KW-0175">Coiled coil</keyword>
<organism evidence="2 3">
    <name type="scientific">Rossellomorea vietnamensis</name>
    <dbReference type="NCBI Taxonomy" id="218284"/>
    <lineage>
        <taxon>Bacteria</taxon>
        <taxon>Bacillati</taxon>
        <taxon>Bacillota</taxon>
        <taxon>Bacilli</taxon>
        <taxon>Bacillales</taxon>
        <taxon>Bacillaceae</taxon>
        <taxon>Rossellomorea</taxon>
    </lineage>
</organism>
<evidence type="ECO:0000256" key="1">
    <source>
        <dbReference type="SAM" id="Coils"/>
    </source>
</evidence>
<dbReference type="PATRIC" id="fig|218284.4.peg.2825"/>
<dbReference type="Proteomes" id="UP000050398">
    <property type="component" value="Unassembled WGS sequence"/>
</dbReference>
<comment type="caution">
    <text evidence="2">The sequence shown here is derived from an EMBL/GenBank/DDBJ whole genome shotgun (WGS) entry which is preliminary data.</text>
</comment>
<gene>
    <name evidence="2" type="ORF">AM506_06640</name>
</gene>
<sequence>MTKEELEYKVNEVKLDYIRIQGDLEKLESFGRNTDIQQRKLDELETELSDLRKQLEAVDV</sequence>
<dbReference type="InterPro" id="IPR048062">
    <property type="entry name" value="SE1832-like"/>
</dbReference>
<feature type="coiled-coil region" evidence="1">
    <location>
        <begin position="27"/>
        <end position="54"/>
    </location>
</feature>
<dbReference type="AlphaFoldDB" id="A0A0P6WI60"/>
<dbReference type="EMBL" id="LIXZ01000004">
    <property type="protein sequence ID" value="KPL60288.1"/>
    <property type="molecule type" value="Genomic_DNA"/>
</dbReference>
<name>A0A0P6WI60_9BACI</name>
<evidence type="ECO:0000313" key="2">
    <source>
        <dbReference type="EMBL" id="KPL60288.1"/>
    </source>
</evidence>
<evidence type="ECO:0000313" key="3">
    <source>
        <dbReference type="Proteomes" id="UP000050398"/>
    </source>
</evidence>
<accession>A0A0P6WI60</accession>